<evidence type="ECO:0000256" key="12">
    <source>
        <dbReference type="SAM" id="MobiDB-lite"/>
    </source>
</evidence>
<gene>
    <name evidence="16" type="primary">LOC108011756</name>
</gene>
<dbReference type="InterPro" id="IPR001841">
    <property type="entry name" value="Znf_RING"/>
</dbReference>
<dbReference type="InterPro" id="IPR017907">
    <property type="entry name" value="Znf_RING_CS"/>
</dbReference>
<dbReference type="AlphaFoldDB" id="A0AB39ZBP4"/>
<keyword evidence="15" id="KW-1185">Reference proteome</keyword>
<dbReference type="PROSITE" id="PS00518">
    <property type="entry name" value="ZF_RING_1"/>
    <property type="match status" value="1"/>
</dbReference>
<dbReference type="SUPFAM" id="SSF57850">
    <property type="entry name" value="RING/U-box"/>
    <property type="match status" value="1"/>
</dbReference>
<evidence type="ECO:0000256" key="10">
    <source>
        <dbReference type="ARBA" id="ARBA00023136"/>
    </source>
</evidence>
<dbReference type="GO" id="GO:0008270">
    <property type="term" value="F:zinc ion binding"/>
    <property type="evidence" value="ECO:0007669"/>
    <property type="project" value="UniProtKB-KW"/>
</dbReference>
<evidence type="ECO:0000256" key="7">
    <source>
        <dbReference type="ARBA" id="ARBA00022771"/>
    </source>
</evidence>
<dbReference type="SMART" id="SM00184">
    <property type="entry name" value="RING"/>
    <property type="match status" value="1"/>
</dbReference>
<dbReference type="RefSeq" id="XP_016932474.4">
    <property type="nucleotide sequence ID" value="XM_017076985.4"/>
</dbReference>
<dbReference type="CDD" id="cd16744">
    <property type="entry name" value="RING-HC_RNF185"/>
    <property type="match status" value="1"/>
</dbReference>
<dbReference type="PROSITE" id="PS50089">
    <property type="entry name" value="ZF_RING_2"/>
    <property type="match status" value="1"/>
</dbReference>
<dbReference type="Proteomes" id="UP001652628">
    <property type="component" value="Chromosome 3"/>
</dbReference>
<keyword evidence="5" id="KW-0808">Transferase</keyword>
<feature type="region of interest" description="Disordered" evidence="12">
    <location>
        <begin position="21"/>
        <end position="54"/>
    </location>
</feature>
<keyword evidence="8" id="KW-0833">Ubl conjugation pathway</keyword>
<keyword evidence="9" id="KW-0862">Zinc</keyword>
<evidence type="ECO:0000313" key="15">
    <source>
        <dbReference type="Proteomes" id="UP001652628"/>
    </source>
</evidence>
<evidence type="ECO:0000256" key="4">
    <source>
        <dbReference type="ARBA" id="ARBA00012483"/>
    </source>
</evidence>
<dbReference type="GO" id="GO:0005783">
    <property type="term" value="C:endoplasmic reticulum"/>
    <property type="evidence" value="ECO:0007669"/>
    <property type="project" value="InterPro"/>
</dbReference>
<comment type="catalytic activity">
    <reaction evidence="1">
        <text>S-ubiquitinyl-[E2 ubiquitin-conjugating enzyme]-L-cysteine + [acceptor protein]-L-lysine = [E2 ubiquitin-conjugating enzyme]-L-cysteine + N(6)-ubiquitinyl-[acceptor protein]-L-lysine.</text>
        <dbReference type="EC" id="2.3.2.27"/>
    </reaction>
</comment>
<feature type="domain" description="RING-type" evidence="14">
    <location>
        <begin position="64"/>
        <end position="105"/>
    </location>
</feature>
<dbReference type="InterPro" id="IPR045103">
    <property type="entry name" value="RNF5/RNF185-like"/>
</dbReference>
<dbReference type="InterPro" id="IPR013083">
    <property type="entry name" value="Znf_RING/FYVE/PHD"/>
</dbReference>
<evidence type="ECO:0000256" key="11">
    <source>
        <dbReference type="PROSITE-ProRule" id="PRU00175"/>
    </source>
</evidence>
<keyword evidence="13" id="KW-0812">Transmembrane</keyword>
<comment type="subcellular location">
    <subcellularLocation>
        <location evidence="2">Endomembrane system</location>
    </subcellularLocation>
</comment>
<dbReference type="Pfam" id="PF13920">
    <property type="entry name" value="zf-C3HC4_3"/>
    <property type="match status" value="1"/>
</dbReference>
<dbReference type="GO" id="GO:0061630">
    <property type="term" value="F:ubiquitin protein ligase activity"/>
    <property type="evidence" value="ECO:0007669"/>
    <property type="project" value="UniProtKB-EC"/>
</dbReference>
<dbReference type="EC" id="2.3.2.27" evidence="4"/>
<keyword evidence="13" id="KW-1133">Transmembrane helix</keyword>
<dbReference type="GO" id="GO:0006511">
    <property type="term" value="P:ubiquitin-dependent protein catabolic process"/>
    <property type="evidence" value="ECO:0007669"/>
    <property type="project" value="InterPro"/>
</dbReference>
<accession>A0AB39ZBP4</accession>
<feature type="transmembrane region" description="Helical" evidence="13">
    <location>
        <begin position="195"/>
        <end position="213"/>
    </location>
</feature>
<dbReference type="GeneID" id="108011756"/>
<keyword evidence="10 13" id="KW-0472">Membrane</keyword>
<keyword evidence="7 11" id="KW-0863">Zinc-finger</keyword>
<evidence type="ECO:0000256" key="9">
    <source>
        <dbReference type="ARBA" id="ARBA00022833"/>
    </source>
</evidence>
<dbReference type="PANTHER" id="PTHR12313">
    <property type="entry name" value="E3 UBIQUITIN-PROTEIN LIGASE RNF5-RELATED"/>
    <property type="match status" value="1"/>
</dbReference>
<protein>
    <recommendedName>
        <fullName evidence="4">RING-type E3 ubiquitin transferase</fullName>
        <ecNumber evidence="4">2.3.2.27</ecNumber>
    </recommendedName>
</protein>
<proteinExistence type="predicted"/>
<name>A0AB39ZBP4_DROSZ</name>
<sequence>MSEESFSTELGRSGQLVAMESAAESDVLNTSESFTGDYPGTGSQNGSGPNDADRDSLDGSLYDCNICLDTAHNAVVSMCGHLFCWPCLHQWLLTKPNRKLCPVCKSAVDRDKVIPLYGRNGTSKQDPRDGIPPRPAGHRTEPVVEAERIHGFGHAFHMSFGLGFPFDFISSSLNLGEPRNPAPNRGTAQHHNEQNLSKFFLYMAFVLIAWLIFA</sequence>
<reference evidence="16" key="1">
    <citation type="submission" date="2025-08" db="UniProtKB">
        <authorList>
            <consortium name="RefSeq"/>
        </authorList>
    </citation>
    <scope>IDENTIFICATION</scope>
</reference>
<evidence type="ECO:0000256" key="1">
    <source>
        <dbReference type="ARBA" id="ARBA00000900"/>
    </source>
</evidence>
<evidence type="ECO:0000259" key="14">
    <source>
        <dbReference type="PROSITE" id="PS50089"/>
    </source>
</evidence>
<evidence type="ECO:0000256" key="6">
    <source>
        <dbReference type="ARBA" id="ARBA00022723"/>
    </source>
</evidence>
<evidence type="ECO:0000256" key="8">
    <source>
        <dbReference type="ARBA" id="ARBA00022786"/>
    </source>
</evidence>
<evidence type="ECO:0000256" key="2">
    <source>
        <dbReference type="ARBA" id="ARBA00004308"/>
    </source>
</evidence>
<evidence type="ECO:0000313" key="16">
    <source>
        <dbReference type="RefSeq" id="XP_016932474.4"/>
    </source>
</evidence>
<evidence type="ECO:0000256" key="5">
    <source>
        <dbReference type="ARBA" id="ARBA00022679"/>
    </source>
</evidence>
<evidence type="ECO:0000256" key="3">
    <source>
        <dbReference type="ARBA" id="ARBA00004906"/>
    </source>
</evidence>
<comment type="pathway">
    <text evidence="3">Protein modification; protein ubiquitination.</text>
</comment>
<dbReference type="Gene3D" id="3.30.40.10">
    <property type="entry name" value="Zinc/RING finger domain, C3HC4 (zinc finger)"/>
    <property type="match status" value="1"/>
</dbReference>
<keyword evidence="6" id="KW-0479">Metal-binding</keyword>
<feature type="region of interest" description="Disordered" evidence="12">
    <location>
        <begin position="117"/>
        <end position="140"/>
    </location>
</feature>
<evidence type="ECO:0000256" key="13">
    <source>
        <dbReference type="SAM" id="Phobius"/>
    </source>
</evidence>
<organism evidence="15 16">
    <name type="scientific">Drosophila suzukii</name>
    <name type="common">Spotted-wing drosophila fruit fly</name>
    <dbReference type="NCBI Taxonomy" id="28584"/>
    <lineage>
        <taxon>Eukaryota</taxon>
        <taxon>Metazoa</taxon>
        <taxon>Ecdysozoa</taxon>
        <taxon>Arthropoda</taxon>
        <taxon>Hexapoda</taxon>
        <taxon>Insecta</taxon>
        <taxon>Pterygota</taxon>
        <taxon>Neoptera</taxon>
        <taxon>Endopterygota</taxon>
        <taxon>Diptera</taxon>
        <taxon>Brachycera</taxon>
        <taxon>Muscomorpha</taxon>
        <taxon>Ephydroidea</taxon>
        <taxon>Drosophilidae</taxon>
        <taxon>Drosophila</taxon>
        <taxon>Sophophora</taxon>
    </lineage>
</organism>